<keyword evidence="1" id="KW-0863">Zinc-finger</keyword>
<feature type="compositionally biased region" description="Basic and acidic residues" evidence="2">
    <location>
        <begin position="22"/>
        <end position="31"/>
    </location>
</feature>
<dbReference type="OrthoDB" id="515401at2759"/>
<dbReference type="SMART" id="SM00401">
    <property type="entry name" value="ZnF_GATA"/>
    <property type="match status" value="1"/>
</dbReference>
<dbReference type="EMBL" id="KN818224">
    <property type="protein sequence ID" value="KIL70336.1"/>
    <property type="molecule type" value="Genomic_DNA"/>
</dbReference>
<feature type="region of interest" description="Disordered" evidence="2">
    <location>
        <begin position="82"/>
        <end position="106"/>
    </location>
</feature>
<dbReference type="Gene3D" id="3.30.50.10">
    <property type="entry name" value="Erythroid Transcription Factor GATA-1, subunit A"/>
    <property type="match status" value="1"/>
</dbReference>
<proteinExistence type="predicted"/>
<dbReference type="GO" id="GO:0043565">
    <property type="term" value="F:sequence-specific DNA binding"/>
    <property type="evidence" value="ECO:0007669"/>
    <property type="project" value="InterPro"/>
</dbReference>
<feature type="compositionally biased region" description="Low complexity" evidence="2">
    <location>
        <begin position="7"/>
        <end position="17"/>
    </location>
</feature>
<dbReference type="SUPFAM" id="SSF57716">
    <property type="entry name" value="Glucocorticoid receptor-like (DNA-binding domain)"/>
    <property type="match status" value="1"/>
</dbReference>
<protein>
    <recommendedName>
        <fullName evidence="3">GATA-type domain-containing protein</fullName>
    </recommendedName>
</protein>
<dbReference type="GO" id="GO:0006355">
    <property type="term" value="P:regulation of DNA-templated transcription"/>
    <property type="evidence" value="ECO:0007669"/>
    <property type="project" value="InterPro"/>
</dbReference>
<evidence type="ECO:0000313" key="5">
    <source>
        <dbReference type="Proteomes" id="UP000054549"/>
    </source>
</evidence>
<gene>
    <name evidence="4" type="ORF">M378DRAFT_175598</name>
</gene>
<dbReference type="InParanoid" id="A0A0C2XLC8"/>
<dbReference type="Proteomes" id="UP000054549">
    <property type="component" value="Unassembled WGS sequence"/>
</dbReference>
<feature type="compositionally biased region" description="Basic and acidic residues" evidence="2">
    <location>
        <begin position="316"/>
        <end position="331"/>
    </location>
</feature>
<dbReference type="InterPro" id="IPR013088">
    <property type="entry name" value="Znf_NHR/GATA"/>
</dbReference>
<feature type="region of interest" description="Disordered" evidence="2">
    <location>
        <begin position="1"/>
        <end position="31"/>
    </location>
</feature>
<evidence type="ECO:0000256" key="2">
    <source>
        <dbReference type="SAM" id="MobiDB-lite"/>
    </source>
</evidence>
<keyword evidence="1" id="KW-0862">Zinc</keyword>
<dbReference type="AlphaFoldDB" id="A0A0C2XLC8"/>
<sequence>MDSLTFDSYASYSDSSAPRTPSPRDDIHFPTFKHVDPPMRHIFDNHDEAVVWSHHNPAPNYEFNPSGGSLLHDIYEHDLPEQPHHPQQPAFDPWSQVHHTRPQEYQPTRRATYPFARHDQAHGLPLQYPPFMPSQDGPAMHTHYSSPDTFYAEHLSINTNATQLRPEPLAPSMNSSPHTGFRDYAEAGHIKLEDGANASMLVASQTAFYRTMNSPTCHTLGVSYLPTGHPVHHTDDAASKETQYLRRRCFNCHTTEPPSWRRSTLNPGKIVCNKCGLYERTHLRPRPLRFDELRAGNKARKQSKGAVSPKTKTTIVKKEPREYNAITRRDSVSSSVSAQSSSSDWDDSVSVYSSGSGPTTSFSSPSANTFPLSRDSSQSPPRDGGIRLPNAPLTDIASLQSQTASQPLASPVNSTFFDAAGNEKARDISWQEASSCPAPTAVVS</sequence>
<organism evidence="4 5">
    <name type="scientific">Amanita muscaria (strain Koide BX008)</name>
    <dbReference type="NCBI Taxonomy" id="946122"/>
    <lineage>
        <taxon>Eukaryota</taxon>
        <taxon>Fungi</taxon>
        <taxon>Dikarya</taxon>
        <taxon>Basidiomycota</taxon>
        <taxon>Agaricomycotina</taxon>
        <taxon>Agaricomycetes</taxon>
        <taxon>Agaricomycetidae</taxon>
        <taxon>Agaricales</taxon>
        <taxon>Pluteineae</taxon>
        <taxon>Amanitaceae</taxon>
        <taxon>Amanita</taxon>
    </lineage>
</organism>
<feature type="compositionally biased region" description="Low complexity" evidence="2">
    <location>
        <begin position="332"/>
        <end position="366"/>
    </location>
</feature>
<dbReference type="Pfam" id="PF00320">
    <property type="entry name" value="GATA"/>
    <property type="match status" value="1"/>
</dbReference>
<evidence type="ECO:0000313" key="4">
    <source>
        <dbReference type="EMBL" id="KIL70336.1"/>
    </source>
</evidence>
<keyword evidence="5" id="KW-1185">Reference proteome</keyword>
<dbReference type="PROSITE" id="PS50114">
    <property type="entry name" value="GATA_ZN_FINGER_2"/>
    <property type="match status" value="1"/>
</dbReference>
<evidence type="ECO:0000256" key="1">
    <source>
        <dbReference type="PROSITE-ProRule" id="PRU00094"/>
    </source>
</evidence>
<dbReference type="STRING" id="946122.A0A0C2XLC8"/>
<feature type="compositionally biased region" description="Polar residues" evidence="2">
    <location>
        <begin position="367"/>
        <end position="380"/>
    </location>
</feature>
<dbReference type="CDD" id="cd00202">
    <property type="entry name" value="ZnF_GATA"/>
    <property type="match status" value="1"/>
</dbReference>
<dbReference type="InterPro" id="IPR000679">
    <property type="entry name" value="Znf_GATA"/>
</dbReference>
<feature type="region of interest" description="Disordered" evidence="2">
    <location>
        <begin position="289"/>
        <end position="391"/>
    </location>
</feature>
<dbReference type="HOGENOM" id="CLU_037436_0_0_1"/>
<name>A0A0C2XLC8_AMAMK</name>
<accession>A0A0C2XLC8</accession>
<evidence type="ECO:0000259" key="3">
    <source>
        <dbReference type="PROSITE" id="PS50114"/>
    </source>
</evidence>
<reference evidence="4 5" key="1">
    <citation type="submission" date="2014-04" db="EMBL/GenBank/DDBJ databases">
        <title>Evolutionary Origins and Diversification of the Mycorrhizal Mutualists.</title>
        <authorList>
            <consortium name="DOE Joint Genome Institute"/>
            <consortium name="Mycorrhizal Genomics Consortium"/>
            <person name="Kohler A."/>
            <person name="Kuo A."/>
            <person name="Nagy L.G."/>
            <person name="Floudas D."/>
            <person name="Copeland A."/>
            <person name="Barry K.W."/>
            <person name="Cichocki N."/>
            <person name="Veneault-Fourrey C."/>
            <person name="LaButti K."/>
            <person name="Lindquist E.A."/>
            <person name="Lipzen A."/>
            <person name="Lundell T."/>
            <person name="Morin E."/>
            <person name="Murat C."/>
            <person name="Riley R."/>
            <person name="Ohm R."/>
            <person name="Sun H."/>
            <person name="Tunlid A."/>
            <person name="Henrissat B."/>
            <person name="Grigoriev I.V."/>
            <person name="Hibbett D.S."/>
            <person name="Martin F."/>
        </authorList>
    </citation>
    <scope>NUCLEOTIDE SEQUENCE [LARGE SCALE GENOMIC DNA]</scope>
    <source>
        <strain evidence="4 5">Koide BX008</strain>
    </source>
</reference>
<keyword evidence="1" id="KW-0479">Metal-binding</keyword>
<feature type="domain" description="GATA-type" evidence="3">
    <location>
        <begin position="247"/>
        <end position="300"/>
    </location>
</feature>
<dbReference type="GO" id="GO:0008270">
    <property type="term" value="F:zinc ion binding"/>
    <property type="evidence" value="ECO:0007669"/>
    <property type="project" value="UniProtKB-KW"/>
</dbReference>